<dbReference type="AlphaFoldDB" id="A0A3B0WHQ5"/>
<feature type="transmembrane region" description="Helical" evidence="1">
    <location>
        <begin position="84"/>
        <end position="104"/>
    </location>
</feature>
<feature type="transmembrane region" description="Helical" evidence="1">
    <location>
        <begin position="44"/>
        <end position="63"/>
    </location>
</feature>
<keyword evidence="1" id="KW-0472">Membrane</keyword>
<proteinExistence type="predicted"/>
<keyword evidence="1" id="KW-0812">Transmembrane</keyword>
<dbReference type="InterPro" id="IPR018770">
    <property type="entry name" value="ChloroindolylP_hydrolase"/>
</dbReference>
<evidence type="ECO:0000256" key="1">
    <source>
        <dbReference type="SAM" id="Phobius"/>
    </source>
</evidence>
<sequence>MPVKYREKAQKSIVKFQSTAWLLYVFSIFFLVATFGQLVKGNLISFLISGGVFFGTLLSATWMSKGLRNKFHFRQRKFVIQKPFPLMMLASLTLGACSFVGSWLVAGMGLFESVAYGLAAVVGSVLWYGMDEVTSSSSFGAVRDQDSKEILALSEQSIVNIEQANNHIANRELSDYLSKIVITSREVVNTLVNHPEKIPQARRFLHSYLGATESVIKRYADTHQLVDDVSLEKNFKQVLHNIDQVFEEQNQKLLENQVFDLDVDIEVLNTLMEKQGIN</sequence>
<name>A0A3B0WHQ5_9ZZZZ</name>
<evidence type="ECO:0000313" key="2">
    <source>
        <dbReference type="EMBL" id="VAW44026.1"/>
    </source>
</evidence>
<feature type="transmembrane region" description="Helical" evidence="1">
    <location>
        <begin position="21"/>
        <end position="38"/>
    </location>
</feature>
<reference evidence="2" key="1">
    <citation type="submission" date="2018-06" db="EMBL/GenBank/DDBJ databases">
        <authorList>
            <person name="Zhirakovskaya E."/>
        </authorList>
    </citation>
    <scope>NUCLEOTIDE SEQUENCE</scope>
</reference>
<accession>A0A3B0WHQ5</accession>
<feature type="transmembrane region" description="Helical" evidence="1">
    <location>
        <begin position="110"/>
        <end position="129"/>
    </location>
</feature>
<gene>
    <name evidence="2" type="ORF">MNBD_GAMMA02-502</name>
</gene>
<dbReference type="EMBL" id="UOFA01000062">
    <property type="protein sequence ID" value="VAW44026.1"/>
    <property type="molecule type" value="Genomic_DNA"/>
</dbReference>
<keyword evidence="1" id="KW-1133">Transmembrane helix</keyword>
<organism evidence="2">
    <name type="scientific">hydrothermal vent metagenome</name>
    <dbReference type="NCBI Taxonomy" id="652676"/>
    <lineage>
        <taxon>unclassified sequences</taxon>
        <taxon>metagenomes</taxon>
        <taxon>ecological metagenomes</taxon>
    </lineage>
</organism>
<evidence type="ECO:0008006" key="3">
    <source>
        <dbReference type="Google" id="ProtNLM"/>
    </source>
</evidence>
<protein>
    <recommendedName>
        <fullName evidence="3">5-bromo-4-chloroindolyl phosphate hydrolysis protein</fullName>
    </recommendedName>
</protein>
<dbReference type="Pfam" id="PF10112">
    <property type="entry name" value="Halogen_Hydrol"/>
    <property type="match status" value="1"/>
</dbReference>